<dbReference type="Proteomes" id="UP001055580">
    <property type="component" value="Chromosome"/>
</dbReference>
<dbReference type="InterPro" id="IPR050553">
    <property type="entry name" value="Thioredoxin_ResA/DsbE_sf"/>
</dbReference>
<feature type="region of interest" description="Disordered" evidence="1">
    <location>
        <begin position="38"/>
        <end position="58"/>
    </location>
</feature>
<dbReference type="PANTHER" id="PTHR42852:SF13">
    <property type="entry name" value="PROTEIN DIPZ"/>
    <property type="match status" value="1"/>
</dbReference>
<protein>
    <submittedName>
        <fullName evidence="3">TlpA family protein disulfide reductase</fullName>
    </submittedName>
</protein>
<organism evidence="3 4">
    <name type="scientific">Sphingomonas donggukensis</name>
    <dbReference type="NCBI Taxonomy" id="2949093"/>
    <lineage>
        <taxon>Bacteria</taxon>
        <taxon>Pseudomonadati</taxon>
        <taxon>Pseudomonadota</taxon>
        <taxon>Alphaproteobacteria</taxon>
        <taxon>Sphingomonadales</taxon>
        <taxon>Sphingomonadaceae</taxon>
        <taxon>Sphingomonas</taxon>
    </lineage>
</organism>
<dbReference type="RefSeq" id="WP_250751907.1">
    <property type="nucleotide sequence ID" value="NZ_CP098401.1"/>
</dbReference>
<dbReference type="PANTHER" id="PTHR42852">
    <property type="entry name" value="THIOL:DISULFIDE INTERCHANGE PROTEIN DSBE"/>
    <property type="match status" value="1"/>
</dbReference>
<dbReference type="EMBL" id="CP098401">
    <property type="protein sequence ID" value="URW75572.1"/>
    <property type="molecule type" value="Genomic_DNA"/>
</dbReference>
<dbReference type="SUPFAM" id="SSF52833">
    <property type="entry name" value="Thioredoxin-like"/>
    <property type="match status" value="1"/>
</dbReference>
<dbReference type="InterPro" id="IPR013766">
    <property type="entry name" value="Thioredoxin_domain"/>
</dbReference>
<name>A0ABY4TT32_9SPHN</name>
<gene>
    <name evidence="3" type="ORF">M9980_13770</name>
</gene>
<evidence type="ECO:0000313" key="4">
    <source>
        <dbReference type="Proteomes" id="UP001055580"/>
    </source>
</evidence>
<dbReference type="PROSITE" id="PS51352">
    <property type="entry name" value="THIOREDOXIN_2"/>
    <property type="match status" value="1"/>
</dbReference>
<sequence>MRSTIVPVLLCALLAGGCDRQSAPGSQGNVLDAANVASADEVQPDEATAGPAAPKAGTFDASHKGEAAPAHAFADPSGATKTLADFRGNPVLVNLWATWCIPCIRELPTLDALAAREGGKLQVVLLSQDTDASKVAPFVAKRGLKAATAYTDAKMAWLPSVTATLPTTILYDAAGKEVWRVVGDRDWSGEEAAEAIATAQ</sequence>
<dbReference type="PROSITE" id="PS51257">
    <property type="entry name" value="PROKAR_LIPOPROTEIN"/>
    <property type="match status" value="1"/>
</dbReference>
<accession>A0ABY4TT32</accession>
<evidence type="ECO:0000259" key="2">
    <source>
        <dbReference type="PROSITE" id="PS51352"/>
    </source>
</evidence>
<dbReference type="Pfam" id="PF08534">
    <property type="entry name" value="Redoxin"/>
    <property type="match status" value="1"/>
</dbReference>
<feature type="compositionally biased region" description="Low complexity" evidence="1">
    <location>
        <begin position="47"/>
        <end position="58"/>
    </location>
</feature>
<keyword evidence="4" id="KW-1185">Reference proteome</keyword>
<evidence type="ECO:0000256" key="1">
    <source>
        <dbReference type="SAM" id="MobiDB-lite"/>
    </source>
</evidence>
<dbReference type="InterPro" id="IPR013740">
    <property type="entry name" value="Redoxin"/>
</dbReference>
<dbReference type="CDD" id="cd02966">
    <property type="entry name" value="TlpA_like_family"/>
    <property type="match status" value="1"/>
</dbReference>
<reference evidence="3" key="1">
    <citation type="submission" date="2022-05" db="EMBL/GenBank/DDBJ databases">
        <title>Sphingomonas sp. strain RMG20 Genome sequencing and assembly.</title>
        <authorList>
            <person name="Kim I."/>
        </authorList>
    </citation>
    <scope>NUCLEOTIDE SEQUENCE</scope>
    <source>
        <strain evidence="3">RMG20</strain>
    </source>
</reference>
<feature type="domain" description="Thioredoxin" evidence="2">
    <location>
        <begin position="62"/>
        <end position="200"/>
    </location>
</feature>
<dbReference type="Gene3D" id="3.40.30.10">
    <property type="entry name" value="Glutaredoxin"/>
    <property type="match status" value="1"/>
</dbReference>
<proteinExistence type="predicted"/>
<evidence type="ECO:0000313" key="3">
    <source>
        <dbReference type="EMBL" id="URW75572.1"/>
    </source>
</evidence>
<dbReference type="InterPro" id="IPR036249">
    <property type="entry name" value="Thioredoxin-like_sf"/>
</dbReference>